<dbReference type="AlphaFoldDB" id="A0A9P6AVZ0"/>
<dbReference type="Proteomes" id="UP000886523">
    <property type="component" value="Unassembled WGS sequence"/>
</dbReference>
<gene>
    <name evidence="1" type="ORF">BS47DRAFT_1025595</name>
</gene>
<evidence type="ECO:0000313" key="2">
    <source>
        <dbReference type="Proteomes" id="UP000886523"/>
    </source>
</evidence>
<protein>
    <submittedName>
        <fullName evidence="1">Uncharacterized protein</fullName>
    </submittedName>
</protein>
<comment type="caution">
    <text evidence="1">The sequence shown here is derived from an EMBL/GenBank/DDBJ whole genome shotgun (WGS) entry which is preliminary data.</text>
</comment>
<sequence>MCGTGCATLGETDDMRGLDKQTDRVLAVKWISENRQLFIPFVSRGSGVQMSRRILLQYREQSRPRRLEVKIRGATNSCWGHRGSKVELISRNTLDALVPTSGYDPGGILGFCRQQSVQCLFVVL</sequence>
<dbReference type="EMBL" id="MU128980">
    <property type="protein sequence ID" value="KAF9512930.1"/>
    <property type="molecule type" value="Genomic_DNA"/>
</dbReference>
<accession>A0A9P6AVZ0</accession>
<keyword evidence="2" id="KW-1185">Reference proteome</keyword>
<proteinExistence type="predicted"/>
<name>A0A9P6AVZ0_9AGAM</name>
<organism evidence="1 2">
    <name type="scientific">Hydnum rufescens UP504</name>
    <dbReference type="NCBI Taxonomy" id="1448309"/>
    <lineage>
        <taxon>Eukaryota</taxon>
        <taxon>Fungi</taxon>
        <taxon>Dikarya</taxon>
        <taxon>Basidiomycota</taxon>
        <taxon>Agaricomycotina</taxon>
        <taxon>Agaricomycetes</taxon>
        <taxon>Cantharellales</taxon>
        <taxon>Hydnaceae</taxon>
        <taxon>Hydnum</taxon>
    </lineage>
</organism>
<evidence type="ECO:0000313" key="1">
    <source>
        <dbReference type="EMBL" id="KAF9512930.1"/>
    </source>
</evidence>
<reference evidence="1" key="1">
    <citation type="journal article" date="2020" name="Nat. Commun.">
        <title>Large-scale genome sequencing of mycorrhizal fungi provides insights into the early evolution of symbiotic traits.</title>
        <authorList>
            <person name="Miyauchi S."/>
            <person name="Kiss E."/>
            <person name="Kuo A."/>
            <person name="Drula E."/>
            <person name="Kohler A."/>
            <person name="Sanchez-Garcia M."/>
            <person name="Morin E."/>
            <person name="Andreopoulos B."/>
            <person name="Barry K.W."/>
            <person name="Bonito G."/>
            <person name="Buee M."/>
            <person name="Carver A."/>
            <person name="Chen C."/>
            <person name="Cichocki N."/>
            <person name="Clum A."/>
            <person name="Culley D."/>
            <person name="Crous P.W."/>
            <person name="Fauchery L."/>
            <person name="Girlanda M."/>
            <person name="Hayes R.D."/>
            <person name="Keri Z."/>
            <person name="LaButti K."/>
            <person name="Lipzen A."/>
            <person name="Lombard V."/>
            <person name="Magnuson J."/>
            <person name="Maillard F."/>
            <person name="Murat C."/>
            <person name="Nolan M."/>
            <person name="Ohm R.A."/>
            <person name="Pangilinan J."/>
            <person name="Pereira M.F."/>
            <person name="Perotto S."/>
            <person name="Peter M."/>
            <person name="Pfister S."/>
            <person name="Riley R."/>
            <person name="Sitrit Y."/>
            <person name="Stielow J.B."/>
            <person name="Szollosi G."/>
            <person name="Zifcakova L."/>
            <person name="Stursova M."/>
            <person name="Spatafora J.W."/>
            <person name="Tedersoo L."/>
            <person name="Vaario L.M."/>
            <person name="Yamada A."/>
            <person name="Yan M."/>
            <person name="Wang P."/>
            <person name="Xu J."/>
            <person name="Bruns T."/>
            <person name="Baldrian P."/>
            <person name="Vilgalys R."/>
            <person name="Dunand C."/>
            <person name="Henrissat B."/>
            <person name="Grigoriev I.V."/>
            <person name="Hibbett D."/>
            <person name="Nagy L.G."/>
            <person name="Martin F.M."/>
        </authorList>
    </citation>
    <scope>NUCLEOTIDE SEQUENCE</scope>
    <source>
        <strain evidence="1">UP504</strain>
    </source>
</reference>